<dbReference type="EMBL" id="KN840985">
    <property type="protein sequence ID" value="KIP01062.1"/>
    <property type="molecule type" value="Genomic_DNA"/>
</dbReference>
<accession>A0A0C3RY62</accession>
<dbReference type="Proteomes" id="UP000053257">
    <property type="component" value="Unassembled WGS sequence"/>
</dbReference>
<dbReference type="AlphaFoldDB" id="A0A0C3RY62"/>
<protein>
    <submittedName>
        <fullName evidence="2">Uncharacterized protein</fullName>
    </submittedName>
</protein>
<name>A0A0C3RY62_PHLG1</name>
<evidence type="ECO:0000313" key="2">
    <source>
        <dbReference type="EMBL" id="KIP01062.1"/>
    </source>
</evidence>
<feature type="compositionally biased region" description="Low complexity" evidence="1">
    <location>
        <begin position="25"/>
        <end position="45"/>
    </location>
</feature>
<reference evidence="2 3" key="1">
    <citation type="journal article" date="2014" name="PLoS Genet.">
        <title>Analysis of the Phlebiopsis gigantea genome, transcriptome and secretome provides insight into its pioneer colonization strategies of wood.</title>
        <authorList>
            <person name="Hori C."/>
            <person name="Ishida T."/>
            <person name="Igarashi K."/>
            <person name="Samejima M."/>
            <person name="Suzuki H."/>
            <person name="Master E."/>
            <person name="Ferreira P."/>
            <person name="Ruiz-Duenas F.J."/>
            <person name="Held B."/>
            <person name="Canessa P."/>
            <person name="Larrondo L.F."/>
            <person name="Schmoll M."/>
            <person name="Druzhinina I.S."/>
            <person name="Kubicek C.P."/>
            <person name="Gaskell J.A."/>
            <person name="Kersten P."/>
            <person name="St John F."/>
            <person name="Glasner J."/>
            <person name="Sabat G."/>
            <person name="Splinter BonDurant S."/>
            <person name="Syed K."/>
            <person name="Yadav J."/>
            <person name="Mgbeahuruike A.C."/>
            <person name="Kovalchuk A."/>
            <person name="Asiegbu F.O."/>
            <person name="Lackner G."/>
            <person name="Hoffmeister D."/>
            <person name="Rencoret J."/>
            <person name="Gutierrez A."/>
            <person name="Sun H."/>
            <person name="Lindquist E."/>
            <person name="Barry K."/>
            <person name="Riley R."/>
            <person name="Grigoriev I.V."/>
            <person name="Henrissat B."/>
            <person name="Kues U."/>
            <person name="Berka R.M."/>
            <person name="Martinez A.T."/>
            <person name="Covert S.F."/>
            <person name="Blanchette R.A."/>
            <person name="Cullen D."/>
        </authorList>
    </citation>
    <scope>NUCLEOTIDE SEQUENCE [LARGE SCALE GENOMIC DNA]</scope>
    <source>
        <strain evidence="2 3">11061_1 CR5-6</strain>
    </source>
</reference>
<dbReference type="HOGENOM" id="CLU_2146781_0_0_1"/>
<feature type="region of interest" description="Disordered" evidence="1">
    <location>
        <begin position="17"/>
        <end position="50"/>
    </location>
</feature>
<gene>
    <name evidence="2" type="ORF">PHLGIDRAFT_123718</name>
</gene>
<organism evidence="2 3">
    <name type="scientific">Phlebiopsis gigantea (strain 11061_1 CR5-6)</name>
    <name type="common">White-rot fungus</name>
    <name type="synonym">Peniophora gigantea</name>
    <dbReference type="NCBI Taxonomy" id="745531"/>
    <lineage>
        <taxon>Eukaryota</taxon>
        <taxon>Fungi</taxon>
        <taxon>Dikarya</taxon>
        <taxon>Basidiomycota</taxon>
        <taxon>Agaricomycotina</taxon>
        <taxon>Agaricomycetes</taxon>
        <taxon>Polyporales</taxon>
        <taxon>Phanerochaetaceae</taxon>
        <taxon>Phlebiopsis</taxon>
    </lineage>
</organism>
<sequence length="112" mass="12039">MSSACCPSTALSTTAAKLRGTSYLPEPRSGTTSEPTTTRPTSFSSHECMHTPSIRGDDIGPLLYLTFPWTHAQPDCNGRWLPKTVKTAQQIHASALPTPGFPLFLASSTGRF</sequence>
<keyword evidence="3" id="KW-1185">Reference proteome</keyword>
<evidence type="ECO:0000313" key="3">
    <source>
        <dbReference type="Proteomes" id="UP000053257"/>
    </source>
</evidence>
<proteinExistence type="predicted"/>
<evidence type="ECO:0000256" key="1">
    <source>
        <dbReference type="SAM" id="MobiDB-lite"/>
    </source>
</evidence>